<dbReference type="EMBL" id="MCFL01000062">
    <property type="protein sequence ID" value="ORZ31278.1"/>
    <property type="molecule type" value="Genomic_DNA"/>
</dbReference>
<keyword evidence="3 5" id="KW-1133">Transmembrane helix</keyword>
<dbReference type="InterPro" id="IPR050367">
    <property type="entry name" value="APC_superfamily"/>
</dbReference>
<dbReference type="PANTHER" id="PTHR42770:SF7">
    <property type="entry name" value="MEMBRANE PROTEIN"/>
    <property type="match status" value="1"/>
</dbReference>
<evidence type="ECO:0000313" key="7">
    <source>
        <dbReference type="EMBL" id="ORZ31278.1"/>
    </source>
</evidence>
<reference evidence="7 8" key="1">
    <citation type="submission" date="2016-07" db="EMBL/GenBank/DDBJ databases">
        <title>Pervasive Adenine N6-methylation of Active Genes in Fungi.</title>
        <authorList>
            <consortium name="DOE Joint Genome Institute"/>
            <person name="Mondo S.J."/>
            <person name="Dannebaum R.O."/>
            <person name="Kuo R.C."/>
            <person name="Labutti K."/>
            <person name="Haridas S."/>
            <person name="Kuo A."/>
            <person name="Salamov A."/>
            <person name="Ahrendt S.R."/>
            <person name="Lipzen A."/>
            <person name="Sullivan W."/>
            <person name="Andreopoulos W.B."/>
            <person name="Clum A."/>
            <person name="Lindquist E."/>
            <person name="Daum C."/>
            <person name="Ramamoorthy G.K."/>
            <person name="Gryganskyi A."/>
            <person name="Culley D."/>
            <person name="Magnuson J.K."/>
            <person name="James T.Y."/>
            <person name="O'Malley M.A."/>
            <person name="Stajich J.E."/>
            <person name="Spatafora J.W."/>
            <person name="Visel A."/>
            <person name="Grigoriev I.V."/>
        </authorList>
    </citation>
    <scope>NUCLEOTIDE SEQUENCE [LARGE SCALE GENOMIC DNA]</scope>
    <source>
        <strain evidence="7 8">PL171</strain>
    </source>
</reference>
<feature type="transmembrane region" description="Helical" evidence="5">
    <location>
        <begin position="54"/>
        <end position="78"/>
    </location>
</feature>
<gene>
    <name evidence="7" type="ORF">BCR44DRAFT_346458</name>
</gene>
<dbReference type="PANTHER" id="PTHR42770">
    <property type="entry name" value="AMINO ACID TRANSPORTER-RELATED"/>
    <property type="match status" value="1"/>
</dbReference>
<keyword evidence="8" id="KW-1185">Reference proteome</keyword>
<name>A0A1Y2H9L2_9FUNG</name>
<keyword evidence="4 5" id="KW-0472">Membrane</keyword>
<dbReference type="GO" id="GO:0055085">
    <property type="term" value="P:transmembrane transport"/>
    <property type="evidence" value="ECO:0007669"/>
    <property type="project" value="InterPro"/>
</dbReference>
<sequence>MVRAATALADSSPSTYLEKRKLAPPFVGPLQLAGFIIGIVISGAFTGWNTGLSFGFINMAVAVGLATVMYLTLVLSVCEMCSALPFASGPASYAQAALNSGSGALTGGVYCASYTLLSATVLVSLGNFITAALPQEAQAIPSVVYWIPLAALVLALNSRPRLLFRAAIVLSCYSCLLLLAYLTLAFLILPTKRNTPPNPIDGRTDLYYNDGQGRASIDTSQLSVRGVIAAFPFACWLYVGIESFPTASEEARKIFRTAPTAGLYATFFLAFFAVTLLTTAPQLGGSQIVSGVVSAGAASMQHLVTANGTSVAVANATAPHVTLADFSHSNHPLLDNVLNLVCSRYQSPLPTWCQPSPSPSLTPSSNDFFHKGHPLITMLVLLTLLPPLFLSLITGTYAAARHIYTLSRAGVLPTRISKTSPHGAPNYSTLITLAAGMGVAGIIKLLSKSNMGGRLFTTFASSGRLGSAGGVVATAPGHEDGGVGGFFCPTGDAETSLAILQVSAWLACVSYVLEFASYILLYVRVAQLPRPFVSPLGVGGAAAGLVLALALGVIGPMFVDPFFYGILLACVGVWGVGAVVYWAWIAKARMADSPEKIFVR</sequence>
<feature type="transmembrane region" description="Helical" evidence="5">
    <location>
        <begin position="502"/>
        <end position="523"/>
    </location>
</feature>
<feature type="domain" description="Amino acid permease/ SLC12A" evidence="6">
    <location>
        <begin position="53"/>
        <end position="457"/>
    </location>
</feature>
<feature type="transmembrane region" description="Helical" evidence="5">
    <location>
        <begin position="562"/>
        <end position="584"/>
    </location>
</feature>
<organism evidence="7 8">
    <name type="scientific">Catenaria anguillulae PL171</name>
    <dbReference type="NCBI Taxonomy" id="765915"/>
    <lineage>
        <taxon>Eukaryota</taxon>
        <taxon>Fungi</taxon>
        <taxon>Fungi incertae sedis</taxon>
        <taxon>Blastocladiomycota</taxon>
        <taxon>Blastocladiomycetes</taxon>
        <taxon>Blastocladiales</taxon>
        <taxon>Catenariaceae</taxon>
        <taxon>Catenaria</taxon>
    </lineage>
</organism>
<comment type="caution">
    <text evidence="7">The sequence shown here is derived from an EMBL/GenBank/DDBJ whole genome shotgun (WGS) entry which is preliminary data.</text>
</comment>
<keyword evidence="2 5" id="KW-0812">Transmembrane</keyword>
<dbReference type="GO" id="GO:0016020">
    <property type="term" value="C:membrane"/>
    <property type="evidence" value="ECO:0007669"/>
    <property type="project" value="UniProtKB-SubCell"/>
</dbReference>
<comment type="subcellular location">
    <subcellularLocation>
        <location evidence="1">Membrane</location>
        <topology evidence="1">Multi-pass membrane protein</topology>
    </subcellularLocation>
</comment>
<feature type="transmembrane region" description="Helical" evidence="5">
    <location>
        <begin position="139"/>
        <end position="156"/>
    </location>
</feature>
<feature type="transmembrane region" description="Helical" evidence="5">
    <location>
        <begin position="168"/>
        <end position="189"/>
    </location>
</feature>
<evidence type="ECO:0000313" key="8">
    <source>
        <dbReference type="Proteomes" id="UP000193411"/>
    </source>
</evidence>
<evidence type="ECO:0000256" key="5">
    <source>
        <dbReference type="SAM" id="Phobius"/>
    </source>
</evidence>
<feature type="transmembrane region" description="Helical" evidence="5">
    <location>
        <begin position="26"/>
        <end position="48"/>
    </location>
</feature>
<dbReference type="OrthoDB" id="3900342at2759"/>
<dbReference type="Gene3D" id="1.20.1740.10">
    <property type="entry name" value="Amino acid/polyamine transporter I"/>
    <property type="match status" value="1"/>
</dbReference>
<evidence type="ECO:0000256" key="3">
    <source>
        <dbReference type="ARBA" id="ARBA00022989"/>
    </source>
</evidence>
<feature type="transmembrane region" description="Helical" evidence="5">
    <location>
        <begin position="109"/>
        <end position="133"/>
    </location>
</feature>
<dbReference type="AlphaFoldDB" id="A0A1Y2H9L2"/>
<accession>A0A1Y2H9L2</accession>
<feature type="transmembrane region" description="Helical" evidence="5">
    <location>
        <begin position="535"/>
        <end position="556"/>
    </location>
</feature>
<feature type="transmembrane region" description="Helical" evidence="5">
    <location>
        <begin position="261"/>
        <end position="280"/>
    </location>
</feature>
<evidence type="ECO:0000256" key="2">
    <source>
        <dbReference type="ARBA" id="ARBA00022692"/>
    </source>
</evidence>
<dbReference type="InterPro" id="IPR004841">
    <property type="entry name" value="AA-permease/SLC12A_dom"/>
</dbReference>
<dbReference type="Pfam" id="PF00324">
    <property type="entry name" value="AA_permease"/>
    <property type="match status" value="1"/>
</dbReference>
<feature type="transmembrane region" description="Helical" evidence="5">
    <location>
        <begin position="427"/>
        <end position="446"/>
    </location>
</feature>
<protein>
    <recommendedName>
        <fullName evidence="6">Amino acid permease/ SLC12A domain-containing protein</fullName>
    </recommendedName>
</protein>
<dbReference type="STRING" id="765915.A0A1Y2H9L2"/>
<evidence type="ECO:0000256" key="4">
    <source>
        <dbReference type="ARBA" id="ARBA00023136"/>
    </source>
</evidence>
<evidence type="ECO:0000256" key="1">
    <source>
        <dbReference type="ARBA" id="ARBA00004141"/>
    </source>
</evidence>
<evidence type="ECO:0000259" key="6">
    <source>
        <dbReference type="Pfam" id="PF00324"/>
    </source>
</evidence>
<dbReference type="PIRSF" id="PIRSF006060">
    <property type="entry name" value="AA_transporter"/>
    <property type="match status" value="1"/>
</dbReference>
<feature type="transmembrane region" description="Helical" evidence="5">
    <location>
        <begin position="375"/>
        <end position="400"/>
    </location>
</feature>
<proteinExistence type="predicted"/>
<dbReference type="Proteomes" id="UP000193411">
    <property type="component" value="Unassembled WGS sequence"/>
</dbReference>